<keyword evidence="4" id="KW-0472">Membrane</keyword>
<feature type="domain" description="SD-repeat containing protein B" evidence="6">
    <location>
        <begin position="342"/>
        <end position="450"/>
    </location>
</feature>
<dbReference type="Pfam" id="PF17210">
    <property type="entry name" value="SdrD_B"/>
    <property type="match status" value="5"/>
</dbReference>
<dbReference type="AlphaFoldDB" id="A0A0A7FUD2"/>
<feature type="transmembrane region" description="Helical" evidence="4">
    <location>
        <begin position="701"/>
        <end position="719"/>
    </location>
</feature>
<reference evidence="7 8" key="1">
    <citation type="journal article" date="2015" name="Infect. Genet. Evol.">
        <title>Genomic sequences of six botulinum neurotoxin-producing strains representing three clostridial species illustrate the mobility and diversity of botulinum neurotoxin genes.</title>
        <authorList>
            <person name="Smith T.J."/>
            <person name="Hill K.K."/>
            <person name="Xie G."/>
            <person name="Foley B.T."/>
            <person name="Williamson C.H."/>
            <person name="Foster J.T."/>
            <person name="Johnson S.L."/>
            <person name="Chertkov O."/>
            <person name="Teshima H."/>
            <person name="Gibbons H.S."/>
            <person name="Johnsky L.A."/>
            <person name="Karavis M.A."/>
            <person name="Smith L.A."/>
        </authorList>
    </citation>
    <scope>NUCLEOTIDE SEQUENCE [LARGE SCALE GENOMIC DNA]</scope>
    <source>
        <strain evidence="7">Sullivan</strain>
    </source>
</reference>
<evidence type="ECO:0000313" key="8">
    <source>
        <dbReference type="Proteomes" id="UP000030635"/>
    </source>
</evidence>
<gene>
    <name evidence="7" type="ORF">U729_907</name>
</gene>
<keyword evidence="2" id="KW-0964">Secreted</keyword>
<evidence type="ECO:0000313" key="7">
    <source>
        <dbReference type="EMBL" id="AIY82441.1"/>
    </source>
</evidence>
<comment type="subcellular location">
    <subcellularLocation>
        <location evidence="1">Secreted</location>
    </subcellularLocation>
</comment>
<dbReference type="OrthoDB" id="1726259at2"/>
<evidence type="ECO:0000256" key="5">
    <source>
        <dbReference type="SAM" id="SignalP"/>
    </source>
</evidence>
<proteinExistence type="predicted"/>
<name>A0A0A7FUD2_9CLOT</name>
<dbReference type="HOGENOM" id="CLU_382976_0_0_9"/>
<keyword evidence="3 5" id="KW-0732">Signal</keyword>
<evidence type="ECO:0000256" key="3">
    <source>
        <dbReference type="ARBA" id="ARBA00022729"/>
    </source>
</evidence>
<evidence type="ECO:0000256" key="1">
    <source>
        <dbReference type="ARBA" id="ARBA00004613"/>
    </source>
</evidence>
<organism evidence="7 8">
    <name type="scientific">Clostridium baratii str. Sullivan</name>
    <dbReference type="NCBI Taxonomy" id="1415775"/>
    <lineage>
        <taxon>Bacteria</taxon>
        <taxon>Bacillati</taxon>
        <taxon>Bacillota</taxon>
        <taxon>Clostridia</taxon>
        <taxon>Eubacteriales</taxon>
        <taxon>Clostridiaceae</taxon>
        <taxon>Clostridium</taxon>
    </lineage>
</organism>
<dbReference type="STRING" id="1561.NPD11_2085"/>
<dbReference type="eggNOG" id="COG4932">
    <property type="taxonomic scope" value="Bacteria"/>
</dbReference>
<dbReference type="PANTHER" id="PTHR23303">
    <property type="entry name" value="CARBOXYPEPTIDASE REGULATORY REGION-CONTAINING"/>
    <property type="match status" value="1"/>
</dbReference>
<evidence type="ECO:0000259" key="6">
    <source>
        <dbReference type="Pfam" id="PF17210"/>
    </source>
</evidence>
<dbReference type="InterPro" id="IPR013783">
    <property type="entry name" value="Ig-like_fold"/>
</dbReference>
<dbReference type="Gene3D" id="2.60.40.10">
    <property type="entry name" value="Immunoglobulins"/>
    <property type="match status" value="5"/>
</dbReference>
<feature type="domain" description="SD-repeat containing protein B" evidence="6">
    <location>
        <begin position="230"/>
        <end position="338"/>
    </location>
</feature>
<dbReference type="EMBL" id="CP006905">
    <property type="protein sequence ID" value="AIY82441.1"/>
    <property type="molecule type" value="Genomic_DNA"/>
</dbReference>
<keyword evidence="4" id="KW-0812">Transmembrane</keyword>
<keyword evidence="4" id="KW-1133">Transmembrane helix</keyword>
<feature type="domain" description="SD-repeat containing protein B" evidence="6">
    <location>
        <begin position="115"/>
        <end position="225"/>
    </location>
</feature>
<feature type="domain" description="SD-repeat containing protein B" evidence="6">
    <location>
        <begin position="577"/>
        <end position="656"/>
    </location>
</feature>
<dbReference type="Proteomes" id="UP000030635">
    <property type="component" value="Chromosome"/>
</dbReference>
<dbReference type="RefSeq" id="WP_039312019.1">
    <property type="nucleotide sequence ID" value="NZ_CP006905.1"/>
</dbReference>
<feature type="domain" description="SD-repeat containing protein B" evidence="6">
    <location>
        <begin position="458"/>
        <end position="571"/>
    </location>
</feature>
<dbReference type="GO" id="GO:0005576">
    <property type="term" value="C:extracellular region"/>
    <property type="evidence" value="ECO:0007669"/>
    <property type="project" value="UniProtKB-SubCell"/>
</dbReference>
<dbReference type="InterPro" id="IPR033764">
    <property type="entry name" value="Sdr_B"/>
</dbReference>
<dbReference type="PANTHER" id="PTHR23303:SF15">
    <property type="entry name" value="COLOSSIN-A"/>
    <property type="match status" value="1"/>
</dbReference>
<feature type="signal peptide" evidence="5">
    <location>
        <begin position="1"/>
        <end position="30"/>
    </location>
</feature>
<dbReference type="InterPro" id="IPR051417">
    <property type="entry name" value="SDr/BOS_complex"/>
</dbReference>
<evidence type="ECO:0000256" key="4">
    <source>
        <dbReference type="SAM" id="Phobius"/>
    </source>
</evidence>
<dbReference type="SUPFAM" id="SSF117074">
    <property type="entry name" value="Hypothetical protein PA1324"/>
    <property type="match status" value="5"/>
</dbReference>
<dbReference type="KEGG" id="cbv:U729_907"/>
<accession>A0A0A7FUD2</accession>
<evidence type="ECO:0000256" key="2">
    <source>
        <dbReference type="ARBA" id="ARBA00022525"/>
    </source>
</evidence>
<feature type="chain" id="PRO_5039178116" description="SD-repeat containing protein B domain-containing protein" evidence="5">
    <location>
        <begin position="31"/>
        <end position="722"/>
    </location>
</feature>
<protein>
    <recommendedName>
        <fullName evidence="6">SD-repeat containing protein B domain-containing protein</fullName>
    </recommendedName>
</protein>
<sequence>MIKNKTGIRRLGTLLVLAALMQLAPSVAMTKVYADNSSEAAKGEENNDDINKGLSYIFPYLENGKYYISPKKLIDLNDLKKDKFTVGDYENILSKMNLSNLNKDLHEGTGNTLAALGGKVWDDLNGDGIQDTNETLLKDIDVSLLDQNKNVLKTTKTDIFGRYSFDDLNDGTYFIRVNLGNGYDAFTKNDVGTDNSINNDFNNNGLTKQIEVKDGNSDYSIDCGLLKLISIGDFVWNDKNWNGIYDDDENGLGGIQVNLFKDDNLISKTITDSSGHYKFNQLIPGKYSLQFVDNREKYIPTEKANIKDKIVNVINSSGKTPDYILRSGDVKTDIDAGFHKGRIGNIVFEDKNFNGIKDKDEDGIEGVEVKLYLADGTLIKETKTDANGKYEFNNISPGSYYVRVIKPEGYNHFSPRDNEGQIASNVNSTGKTDTIYLSKGENFDKANAGLTFFGEIVTTVWNDKNSNGVRDENEKLLKGVQVSLLDSNGNEVKDIYGDVVRPEITDEDGSVYFIKLPEGKYKVNISMAKGYNDFTKQNAKINSRYSNVNSNGFTDNISVSKEHGVNYVNAGMIKYGSILNKIWNDRNRNGRIDKYEEGLEGIEVSLYDGNDRLISLVETNKNGEYKFDNLEPGNYYVKAKIPESYKAVNNDLVQSDLYRSKNINIKSGDSEEIVNIPLYKDSENVNPETVLPQTSKAIYNYLLYGSGLIIVGAILIILVRRK</sequence>
<keyword evidence="8" id="KW-1185">Reference proteome</keyword>